<name>A0ABM7WF59_9ACTN</name>
<organism evidence="1 2">
    <name type="scientific">Raoultibacter timonensis</name>
    <dbReference type="NCBI Taxonomy" id="1907662"/>
    <lineage>
        <taxon>Bacteria</taxon>
        <taxon>Bacillati</taxon>
        <taxon>Actinomycetota</taxon>
        <taxon>Coriobacteriia</taxon>
        <taxon>Eggerthellales</taxon>
        <taxon>Eggerthellaceae</taxon>
        <taxon>Raoultibacter</taxon>
    </lineage>
</organism>
<evidence type="ECO:0000313" key="2">
    <source>
        <dbReference type="Proteomes" id="UP001320544"/>
    </source>
</evidence>
<dbReference type="RefSeq" id="WP_244411389.1">
    <property type="nucleotide sequence ID" value="NZ_AP025564.1"/>
</dbReference>
<dbReference type="Proteomes" id="UP001320544">
    <property type="component" value="Chromosome"/>
</dbReference>
<evidence type="ECO:0000313" key="1">
    <source>
        <dbReference type="EMBL" id="BDE94862.1"/>
    </source>
</evidence>
<reference evidence="1 2" key="1">
    <citation type="submission" date="2022-01" db="EMBL/GenBank/DDBJ databases">
        <title>Novel bile acid biosynthetic pathways are enriched in the microbiome of centenarians.</title>
        <authorList>
            <person name="Sato Y."/>
            <person name="Atarashi K."/>
            <person name="Plichta R.D."/>
            <person name="Arai Y."/>
            <person name="Sasajima S."/>
            <person name="Kearney M.S."/>
            <person name="Suda W."/>
            <person name="Takeshita K."/>
            <person name="Sasaki T."/>
            <person name="Okamoto S."/>
            <person name="Skelly N.A."/>
            <person name="Okamura Y."/>
            <person name="Vlamakis H."/>
            <person name="Li Y."/>
            <person name="Tanoue T."/>
            <person name="Takei H."/>
            <person name="Nittono H."/>
            <person name="Narushima S."/>
            <person name="Irie J."/>
            <person name="Itoh H."/>
            <person name="Moriya K."/>
            <person name="Sugiura Y."/>
            <person name="Suematsu M."/>
            <person name="Moritoki N."/>
            <person name="Shibata S."/>
            <person name="Littman R.D."/>
            <person name="Fischbach A.M."/>
            <person name="Uwamino Y."/>
            <person name="Inoue T."/>
            <person name="Honda A."/>
            <person name="Hattori M."/>
            <person name="Murai T."/>
            <person name="Xavier J.R."/>
            <person name="Hirose N."/>
            <person name="Honda K."/>
        </authorList>
    </citation>
    <scope>NUCLEOTIDE SEQUENCE [LARGE SCALE GENOMIC DNA]</scope>
    <source>
        <strain evidence="1 2">CE91-St30</strain>
    </source>
</reference>
<protein>
    <submittedName>
        <fullName evidence="1">Uncharacterized protein</fullName>
    </submittedName>
</protein>
<sequence length="236" mass="25754">MNTFIEIEWKNGKITRFPDTGYEGDNFGENVAPEIDIRFDDVSGGLYLEVRHHEPARPSQDELADPHAEQDPRGVPCRIYNDYYIELVCAEDMDDVVWVSYDGQPRFVRIMEELVNLAKIQALQKLYLGNGKADAAVLSQIAELASIVKSQMRGRLADAGQTWGVADLEEACAAELGVSRSVLFAAGAFQAEQESQTEAGPAAVQEPAAGPLDDGAIVDAEIEAFENDPSLADYSG</sequence>
<keyword evidence="2" id="KW-1185">Reference proteome</keyword>
<accession>A0ABM7WF59</accession>
<gene>
    <name evidence="1" type="ORF">CE91St30_01950</name>
</gene>
<dbReference type="EMBL" id="AP025564">
    <property type="protein sequence ID" value="BDE94862.1"/>
    <property type="molecule type" value="Genomic_DNA"/>
</dbReference>
<proteinExistence type="predicted"/>